<keyword evidence="2" id="KW-1185">Reference proteome</keyword>
<sequence length="206" mass="23519">MVAFAQPVIINAPADDHLEPEAGYFADFNFRHEYYPHIRNLLLKNLSQNPVARVLVLPTFAPEYVISIEKDKRWDTYFLICAEARENIFQQPAKEGIEVVVRRIQLPKDLALQLNKLFMTAIGQVSYRRNQAWGVDGTTFHFTAYNVGEGVRSGCTWSPQRGSRMHDLVQVTQLLQKMATAKENSPIAQELAVRCENLMKRISVTP</sequence>
<reference evidence="2" key="1">
    <citation type="journal article" date="2019" name="Int. J. Syst. Evol. Microbiol.">
        <title>The Global Catalogue of Microorganisms (GCM) 10K type strain sequencing project: providing services to taxonomists for standard genome sequencing and annotation.</title>
        <authorList>
            <consortium name="The Broad Institute Genomics Platform"/>
            <consortium name="The Broad Institute Genome Sequencing Center for Infectious Disease"/>
            <person name="Wu L."/>
            <person name="Ma J."/>
        </authorList>
    </citation>
    <scope>NUCLEOTIDE SEQUENCE [LARGE SCALE GENOMIC DNA]</scope>
    <source>
        <strain evidence="2">JCM 17925</strain>
    </source>
</reference>
<name>A0ABP8K543_9BACT</name>
<proteinExistence type="predicted"/>
<evidence type="ECO:0000313" key="2">
    <source>
        <dbReference type="Proteomes" id="UP001500936"/>
    </source>
</evidence>
<organism evidence="1 2">
    <name type="scientific">Nibrella viscosa</name>
    <dbReference type="NCBI Taxonomy" id="1084524"/>
    <lineage>
        <taxon>Bacteria</taxon>
        <taxon>Pseudomonadati</taxon>
        <taxon>Bacteroidota</taxon>
        <taxon>Cytophagia</taxon>
        <taxon>Cytophagales</taxon>
        <taxon>Spirosomataceae</taxon>
        <taxon>Nibrella</taxon>
    </lineage>
</organism>
<dbReference type="EMBL" id="BAABHB010000002">
    <property type="protein sequence ID" value="GAA4400778.1"/>
    <property type="molecule type" value="Genomic_DNA"/>
</dbReference>
<evidence type="ECO:0000313" key="1">
    <source>
        <dbReference type="EMBL" id="GAA4400778.1"/>
    </source>
</evidence>
<dbReference type="Proteomes" id="UP001500936">
    <property type="component" value="Unassembled WGS sequence"/>
</dbReference>
<gene>
    <name evidence="1" type="ORF">GCM10023187_14290</name>
</gene>
<accession>A0ABP8K543</accession>
<comment type="caution">
    <text evidence="1">The sequence shown here is derived from an EMBL/GenBank/DDBJ whole genome shotgun (WGS) entry which is preliminary data.</text>
</comment>
<protein>
    <submittedName>
        <fullName evidence="1">Uncharacterized protein</fullName>
    </submittedName>
</protein>